<name>A0A254PTS2_9BURK</name>
<accession>A0A254PTS2</accession>
<organism evidence="1 2">
    <name type="scientific">Polynucleobacter campilacus</name>
    <dbReference type="NCBI Taxonomy" id="1743163"/>
    <lineage>
        <taxon>Bacteria</taxon>
        <taxon>Pseudomonadati</taxon>
        <taxon>Pseudomonadota</taxon>
        <taxon>Betaproteobacteria</taxon>
        <taxon>Burkholderiales</taxon>
        <taxon>Burkholderiaceae</taxon>
        <taxon>Polynucleobacter</taxon>
    </lineage>
</organism>
<evidence type="ECO:0000313" key="2">
    <source>
        <dbReference type="Proteomes" id="UP000197528"/>
    </source>
</evidence>
<gene>
    <name evidence="1" type="ORF">CBI31_06255</name>
</gene>
<evidence type="ECO:0008006" key="3">
    <source>
        <dbReference type="Google" id="ProtNLM"/>
    </source>
</evidence>
<dbReference type="EMBL" id="NGUP01000003">
    <property type="protein sequence ID" value="OWS69935.1"/>
    <property type="molecule type" value="Genomic_DNA"/>
</dbReference>
<dbReference type="AlphaFoldDB" id="A0A254PTS2"/>
<evidence type="ECO:0000313" key="1">
    <source>
        <dbReference type="EMBL" id="OWS69935.1"/>
    </source>
</evidence>
<comment type="caution">
    <text evidence="1">The sequence shown here is derived from an EMBL/GenBank/DDBJ whole genome shotgun (WGS) entry which is preliminary data.</text>
</comment>
<proteinExistence type="predicted"/>
<dbReference type="Proteomes" id="UP000197528">
    <property type="component" value="Unassembled WGS sequence"/>
</dbReference>
<reference evidence="1 2" key="1">
    <citation type="submission" date="2017-05" db="EMBL/GenBank/DDBJ databases">
        <title>Genome of Polynucleobacter sp. MWH-Feld-100.</title>
        <authorList>
            <person name="Hahn M.W."/>
        </authorList>
    </citation>
    <scope>NUCLEOTIDE SEQUENCE [LARGE SCALE GENOMIC DNA]</scope>
    <source>
        <strain evidence="1 2">MWH-Feld-100</strain>
    </source>
</reference>
<sequence length="128" mass="14635">MTLNHFGGSGQTSGQMNPMKTMEGFYSLLMPIWAVTSNSFENHKKLHEELIELMQEANERVTDRVVEAVDHSKPNEFMAAMTIACQAFGQTNLTIYNAMAEQHHQFMDSFFQLMDKGHQQIYKDASQI</sequence>
<protein>
    <recommendedName>
        <fullName evidence="3">Phasin domain-containing protein</fullName>
    </recommendedName>
</protein>
<keyword evidence="2" id="KW-1185">Reference proteome</keyword>
<dbReference type="RefSeq" id="WP_088525538.1">
    <property type="nucleotide sequence ID" value="NZ_NGUP01000003.1"/>
</dbReference>